<comment type="caution">
    <text evidence="2">The sequence shown here is derived from an EMBL/GenBank/DDBJ whole genome shotgun (WGS) entry which is preliminary data.</text>
</comment>
<dbReference type="Proteomes" id="UP001595855">
    <property type="component" value="Unassembled WGS sequence"/>
</dbReference>
<dbReference type="RefSeq" id="WP_271413657.1">
    <property type="nucleotide sequence ID" value="NZ_BAAATN010000014.1"/>
</dbReference>
<evidence type="ECO:0000313" key="2">
    <source>
        <dbReference type="EMBL" id="MFC5013481.1"/>
    </source>
</evidence>
<gene>
    <name evidence="2" type="ORF">ACFPRC_01170</name>
</gene>
<evidence type="ECO:0000313" key="3">
    <source>
        <dbReference type="Proteomes" id="UP001595855"/>
    </source>
</evidence>
<sequence>MEIPRRLIELRRAVEAADDRYRNNRGENATVALAVWSDATAALAQGVAAFAEENGLSRQEVESAVRRAAERRSPADRGLRPPR</sequence>
<evidence type="ECO:0000256" key="1">
    <source>
        <dbReference type="SAM" id="MobiDB-lite"/>
    </source>
</evidence>
<feature type="region of interest" description="Disordered" evidence="1">
    <location>
        <begin position="60"/>
        <end position="83"/>
    </location>
</feature>
<organism evidence="2 3">
    <name type="scientific">Streptomyces lienomycini</name>
    <dbReference type="NCBI Taxonomy" id="284035"/>
    <lineage>
        <taxon>Bacteria</taxon>
        <taxon>Bacillati</taxon>
        <taxon>Actinomycetota</taxon>
        <taxon>Actinomycetes</taxon>
        <taxon>Kitasatosporales</taxon>
        <taxon>Streptomycetaceae</taxon>
        <taxon>Streptomyces</taxon>
    </lineage>
</organism>
<name>A0ABV9WL14_9ACTN</name>
<accession>A0ABV9WL14</accession>
<protein>
    <submittedName>
        <fullName evidence="2">Uncharacterized protein</fullName>
    </submittedName>
</protein>
<keyword evidence="3" id="KW-1185">Reference proteome</keyword>
<proteinExistence type="predicted"/>
<dbReference type="EMBL" id="JBHSJO010000001">
    <property type="protein sequence ID" value="MFC5013481.1"/>
    <property type="molecule type" value="Genomic_DNA"/>
</dbReference>
<reference evidence="3" key="1">
    <citation type="journal article" date="2019" name="Int. J. Syst. Evol. Microbiol.">
        <title>The Global Catalogue of Microorganisms (GCM) 10K type strain sequencing project: providing services to taxonomists for standard genome sequencing and annotation.</title>
        <authorList>
            <consortium name="The Broad Institute Genomics Platform"/>
            <consortium name="The Broad Institute Genome Sequencing Center for Infectious Disease"/>
            <person name="Wu L."/>
            <person name="Ma J."/>
        </authorList>
    </citation>
    <scope>NUCLEOTIDE SEQUENCE [LARGE SCALE GENOMIC DNA]</scope>
    <source>
        <strain evidence="3">CGMCC 4.1542</strain>
    </source>
</reference>